<reference evidence="2 3" key="1">
    <citation type="submission" date="2022-12" db="EMBL/GenBank/DDBJ databases">
        <title>Chromosome-scale assembly of the Ensete ventricosum genome.</title>
        <authorList>
            <person name="Dussert Y."/>
            <person name="Stocks J."/>
            <person name="Wendawek A."/>
            <person name="Woldeyes F."/>
            <person name="Nichols R.A."/>
            <person name="Borrell J.S."/>
        </authorList>
    </citation>
    <scope>NUCLEOTIDE SEQUENCE [LARGE SCALE GENOMIC DNA]</scope>
    <source>
        <strain evidence="3">cv. Maze</strain>
        <tissue evidence="2">Seeds</tissue>
    </source>
</reference>
<comment type="caution">
    <text evidence="2">The sequence shown here is derived from an EMBL/GenBank/DDBJ whole genome shotgun (WGS) entry which is preliminary data.</text>
</comment>
<sequence length="72" mass="8190">MARVRAKSPSVQTRPAPLPLVSSRGSPPCFLPPHPHPLQLLHRRRRYSFSLILVHPPEVRHLDANQSKMVQV</sequence>
<organism evidence="2 3">
    <name type="scientific">Ensete ventricosum</name>
    <name type="common">Abyssinian banana</name>
    <name type="synonym">Musa ensete</name>
    <dbReference type="NCBI Taxonomy" id="4639"/>
    <lineage>
        <taxon>Eukaryota</taxon>
        <taxon>Viridiplantae</taxon>
        <taxon>Streptophyta</taxon>
        <taxon>Embryophyta</taxon>
        <taxon>Tracheophyta</taxon>
        <taxon>Spermatophyta</taxon>
        <taxon>Magnoliopsida</taxon>
        <taxon>Liliopsida</taxon>
        <taxon>Zingiberales</taxon>
        <taxon>Musaceae</taxon>
        <taxon>Ensete</taxon>
    </lineage>
</organism>
<keyword evidence="3" id="KW-1185">Reference proteome</keyword>
<gene>
    <name evidence="2" type="ORF">OPV22_018267</name>
</gene>
<dbReference type="AlphaFoldDB" id="A0AAV8QZY4"/>
<protein>
    <submittedName>
        <fullName evidence="2">Uncharacterized protein</fullName>
    </submittedName>
</protein>
<feature type="region of interest" description="Disordered" evidence="1">
    <location>
        <begin position="1"/>
        <end position="27"/>
    </location>
</feature>
<proteinExistence type="predicted"/>
<evidence type="ECO:0000313" key="3">
    <source>
        <dbReference type="Proteomes" id="UP001222027"/>
    </source>
</evidence>
<dbReference type="EMBL" id="JAQQAF010000005">
    <property type="protein sequence ID" value="KAJ8485782.1"/>
    <property type="molecule type" value="Genomic_DNA"/>
</dbReference>
<accession>A0AAV8QZY4</accession>
<name>A0AAV8QZY4_ENSVE</name>
<dbReference type="Proteomes" id="UP001222027">
    <property type="component" value="Unassembled WGS sequence"/>
</dbReference>
<evidence type="ECO:0000313" key="2">
    <source>
        <dbReference type="EMBL" id="KAJ8485782.1"/>
    </source>
</evidence>
<evidence type="ECO:0000256" key="1">
    <source>
        <dbReference type="SAM" id="MobiDB-lite"/>
    </source>
</evidence>